<keyword evidence="5" id="KW-1185">Reference proteome</keyword>
<evidence type="ECO:0000313" key="5">
    <source>
        <dbReference type="Proteomes" id="UP000887159"/>
    </source>
</evidence>
<dbReference type="Pfam" id="PF01026">
    <property type="entry name" value="TatD_DNase"/>
    <property type="match status" value="1"/>
</dbReference>
<gene>
    <name evidence="4" type="primary">TATDN2</name>
    <name evidence="4" type="ORF">TNCV_5026371</name>
</gene>
<evidence type="ECO:0000313" key="4">
    <source>
        <dbReference type="EMBL" id="GFX99583.1"/>
    </source>
</evidence>
<dbReference type="AlphaFoldDB" id="A0A8X6V523"/>
<dbReference type="Proteomes" id="UP000887159">
    <property type="component" value="Unassembled WGS sequence"/>
</dbReference>
<keyword evidence="2" id="KW-0378">Hydrolase</keyword>
<reference evidence="4" key="1">
    <citation type="submission" date="2020-08" db="EMBL/GenBank/DDBJ databases">
        <title>Multicomponent nature underlies the extraordinary mechanical properties of spider dragline silk.</title>
        <authorList>
            <person name="Kono N."/>
            <person name="Nakamura H."/>
            <person name="Mori M."/>
            <person name="Yoshida Y."/>
            <person name="Ohtoshi R."/>
            <person name="Malay A.D."/>
            <person name="Moran D.A.P."/>
            <person name="Tomita M."/>
            <person name="Numata K."/>
            <person name="Arakawa K."/>
        </authorList>
    </citation>
    <scope>NUCLEOTIDE SEQUENCE</scope>
</reference>
<dbReference type="GO" id="GO:0016788">
    <property type="term" value="F:hydrolase activity, acting on ester bonds"/>
    <property type="evidence" value="ECO:0007669"/>
    <property type="project" value="InterPro"/>
</dbReference>
<dbReference type="PANTHER" id="PTHR46363">
    <property type="entry name" value="DEOXYRIBONUCLEASE TATDN2-RELATED"/>
    <property type="match status" value="1"/>
</dbReference>
<organism evidence="4 5">
    <name type="scientific">Trichonephila clavipes</name>
    <name type="common">Golden silk orbweaver</name>
    <name type="synonym">Nephila clavipes</name>
    <dbReference type="NCBI Taxonomy" id="2585209"/>
    <lineage>
        <taxon>Eukaryota</taxon>
        <taxon>Metazoa</taxon>
        <taxon>Ecdysozoa</taxon>
        <taxon>Arthropoda</taxon>
        <taxon>Chelicerata</taxon>
        <taxon>Arachnida</taxon>
        <taxon>Araneae</taxon>
        <taxon>Araneomorphae</taxon>
        <taxon>Entelegynae</taxon>
        <taxon>Araneoidea</taxon>
        <taxon>Nephilidae</taxon>
        <taxon>Trichonephila</taxon>
    </lineage>
</organism>
<sequence length="887" mass="101544">MFSRATVSTPLYPTVVRVPWIDHPLARSSQLAAYWLDANVFLIHIKTASGLKSLFRPLKVILKFNTLCAKCRSDSNFATLPVPDVIETQLGIKESMTKPIVPANNDLLEEVELTTELKVHDKYSLDKMKVMNKNKSKRNFLMSVSSKYEHESRLPLAHDQSVLDFDECGLSIHQRTVNEYYDELSLNLDQLPREENDCILLLRKSTANEHNQKLSLILDKVTRDENDYKFVLILSKSADKYDKSDNLISNLKDYTLPIDLENSSTNTIDGKFFLNKVIADGNFYISSLNFDKSIVHRNVWDLHLNQSTVVKGDFKLPLALNKSTENRNYRLLLAFNNVKLCTNYFRIPLSLNKSIIETNNYKSLWDLNKPIRGVHKLHFTLNKPTNGNCCLSPLDKYIVNEANCQSPLDKPAADKDDYRSTLDKIEDKKDHKLHSNLNTSLPLNRCRDSQSSLILNRTVSDVKVKSNYELPLNPDKHMVNIKSKLPLVPNYSENSKSEAISALTFFQLQSSFSCKKRFTSDSNTSTSNSVLPSSGNAYWGAKSLDTSQSSPSNFTENLKNSSNSDSVGKISKHEKDVNFFEKSTIFSPQRIEEKSFTASKLHDCSSTSSNDRINFLKKCNVSVRDDSSITSKKNGNICNDTHKCESWSEAAILKNSSTFQSNSQDQFIGKEHEMLNIQTNIHKPQNEFLEKARKMVPAAEKKGISFKSLVSLMDFCMSYSEKENPDSNYNKRKNCARKIEMIVEPYESGGVFERDIQQENRLPNYRVLIGIALRSRIGFYDAHCHLDFLFEREKFDGTFTDYQKKNRRTFPKNFKGCIATFCKPSTYSDENFWQKYVDHENVWVAFGCHPYDADEFDKAAELVLHTMLWDSKVRALGEIGLDYSTRY</sequence>
<dbReference type="SUPFAM" id="SSF51556">
    <property type="entry name" value="Metallo-dependent hydrolases"/>
    <property type="match status" value="1"/>
</dbReference>
<feature type="compositionally biased region" description="Polar residues" evidence="3">
    <location>
        <begin position="544"/>
        <end position="566"/>
    </location>
</feature>
<dbReference type="Gene3D" id="3.20.20.140">
    <property type="entry name" value="Metal-dependent hydrolases"/>
    <property type="match status" value="1"/>
</dbReference>
<protein>
    <submittedName>
        <fullName evidence="4">Putative deoxyribonuclease TATDN2</fullName>
    </submittedName>
</protein>
<dbReference type="PROSITE" id="PS01137">
    <property type="entry name" value="TATD_1"/>
    <property type="match status" value="1"/>
</dbReference>
<feature type="region of interest" description="Disordered" evidence="3">
    <location>
        <begin position="542"/>
        <end position="569"/>
    </location>
</feature>
<dbReference type="PANTHER" id="PTHR46363:SF1">
    <property type="entry name" value="DEOXYRIBONUCLEASE TATDN2-RELATED"/>
    <property type="match status" value="1"/>
</dbReference>
<comment type="caution">
    <text evidence="4">The sequence shown here is derived from an EMBL/GenBank/DDBJ whole genome shotgun (WGS) entry which is preliminary data.</text>
</comment>
<name>A0A8X6V523_TRICX</name>
<proteinExistence type="inferred from homology"/>
<evidence type="ECO:0000256" key="3">
    <source>
        <dbReference type="SAM" id="MobiDB-lite"/>
    </source>
</evidence>
<dbReference type="InterPro" id="IPR001130">
    <property type="entry name" value="TatD-like"/>
</dbReference>
<evidence type="ECO:0000256" key="2">
    <source>
        <dbReference type="ARBA" id="ARBA00022801"/>
    </source>
</evidence>
<accession>A0A8X6V523</accession>
<dbReference type="EMBL" id="BMAU01021213">
    <property type="protein sequence ID" value="GFX99583.1"/>
    <property type="molecule type" value="Genomic_DNA"/>
</dbReference>
<comment type="similarity">
    <text evidence="1">Belongs to the metallo-dependent hydrolases superfamily. TatD-type hydrolase family.</text>
</comment>
<evidence type="ECO:0000256" key="1">
    <source>
        <dbReference type="ARBA" id="ARBA00009275"/>
    </source>
</evidence>
<dbReference type="InterPro" id="IPR032466">
    <property type="entry name" value="Metal_Hydrolase"/>
</dbReference>
<dbReference type="InterPro" id="IPR018228">
    <property type="entry name" value="DNase_TatD-rel_CS"/>
</dbReference>